<evidence type="ECO:0000259" key="1">
    <source>
        <dbReference type="Pfam" id="PF07607"/>
    </source>
</evidence>
<dbReference type="Pfam" id="PF07607">
    <property type="entry name" value="DUF1570"/>
    <property type="match status" value="1"/>
</dbReference>
<dbReference type="AlphaFoldDB" id="A0A5C6DPS7"/>
<keyword evidence="3" id="KW-1185">Reference proteome</keyword>
<reference evidence="2 3" key="1">
    <citation type="submission" date="2019-02" db="EMBL/GenBank/DDBJ databases">
        <title>Deep-cultivation of Planctomycetes and their phenomic and genomic characterization uncovers novel biology.</title>
        <authorList>
            <person name="Wiegand S."/>
            <person name="Jogler M."/>
            <person name="Boedeker C."/>
            <person name="Pinto D."/>
            <person name="Vollmers J."/>
            <person name="Rivas-Marin E."/>
            <person name="Kohn T."/>
            <person name="Peeters S.H."/>
            <person name="Heuer A."/>
            <person name="Rast P."/>
            <person name="Oberbeckmann S."/>
            <person name="Bunk B."/>
            <person name="Jeske O."/>
            <person name="Meyerdierks A."/>
            <person name="Storesund J.E."/>
            <person name="Kallscheuer N."/>
            <person name="Luecker S."/>
            <person name="Lage O.M."/>
            <person name="Pohl T."/>
            <person name="Merkel B.J."/>
            <person name="Hornburger P."/>
            <person name="Mueller R.-W."/>
            <person name="Bruemmer F."/>
            <person name="Labrenz M."/>
            <person name="Spormann A.M."/>
            <person name="Op Den Camp H."/>
            <person name="Overmann J."/>
            <person name="Amann R."/>
            <person name="Jetten M.S.M."/>
            <person name="Mascher T."/>
            <person name="Medema M.H."/>
            <person name="Devos D.P."/>
            <person name="Kaster A.-K."/>
            <person name="Ovreas L."/>
            <person name="Rohde M."/>
            <person name="Galperin M.Y."/>
            <person name="Jogler C."/>
        </authorList>
    </citation>
    <scope>NUCLEOTIDE SEQUENCE [LARGE SCALE GENOMIC DNA]</scope>
    <source>
        <strain evidence="2 3">Q31b</strain>
    </source>
</reference>
<protein>
    <recommendedName>
        <fullName evidence="1">DUF1570 domain-containing protein</fullName>
    </recommendedName>
</protein>
<accession>A0A5C6DPS7</accession>
<dbReference type="Proteomes" id="UP000315471">
    <property type="component" value="Unassembled WGS sequence"/>
</dbReference>
<dbReference type="EMBL" id="SJPY01000006">
    <property type="protein sequence ID" value="TWU38748.1"/>
    <property type="molecule type" value="Genomic_DNA"/>
</dbReference>
<comment type="caution">
    <text evidence="2">The sequence shown here is derived from an EMBL/GenBank/DDBJ whole genome shotgun (WGS) entry which is preliminary data.</text>
</comment>
<name>A0A5C6DPS7_9BACT</name>
<feature type="domain" description="DUF1570" evidence="1">
    <location>
        <begin position="280"/>
        <end position="405"/>
    </location>
</feature>
<dbReference type="InterPro" id="IPR011464">
    <property type="entry name" value="DUF1570"/>
</dbReference>
<organism evidence="2 3">
    <name type="scientific">Novipirellula aureliae</name>
    <dbReference type="NCBI Taxonomy" id="2527966"/>
    <lineage>
        <taxon>Bacteria</taxon>
        <taxon>Pseudomonadati</taxon>
        <taxon>Planctomycetota</taxon>
        <taxon>Planctomycetia</taxon>
        <taxon>Pirellulales</taxon>
        <taxon>Pirellulaceae</taxon>
        <taxon>Novipirellula</taxon>
    </lineage>
</organism>
<evidence type="ECO:0000313" key="3">
    <source>
        <dbReference type="Proteomes" id="UP000315471"/>
    </source>
</evidence>
<proteinExistence type="predicted"/>
<gene>
    <name evidence="2" type="ORF">Q31b_38260</name>
</gene>
<evidence type="ECO:0000313" key="2">
    <source>
        <dbReference type="EMBL" id="TWU38748.1"/>
    </source>
</evidence>
<sequence>MNMRHLFSSPDSRLGRHCTLGPCLARSTHVRRVPAFHRIFRRRSENLSPKTCSSVYAVRECWGVVFCRFQHLTGSCAYQFRLLATIFFISLIGEAIPATAVENIVFTEPAVGDAQSIERSVVAEVLVEAQDGGVMLLSDDGRIWMVQPEQIIRRSSNNEALSPIDDNTMAERMLKELPSGFSVYRTANYLVIHNTDENHVRQVATLFEQLYRVFFAYWNNQGWKLNEPRFPLVALVLANHDAFIDHAGAEIGDTANSLIGYYHLSSNRMTTFNVPDWERNIATIIHEATHQLAYNCGLQRRFADNPMWVSEGLAMFFEAPDRRNSRGWRGIGNVNQVNLKRWKQYVPKRPEESLATLLADDDRFRSPATASDAYAEGWALTYFLIKTMRDEYVDYMRTLSEGKPLVEQNERERIATFEKAFGMTLVEMDKKFTLYMRRVR</sequence>